<evidence type="ECO:0000256" key="4">
    <source>
        <dbReference type="ARBA" id="ARBA00022723"/>
    </source>
</evidence>
<evidence type="ECO:0000256" key="2">
    <source>
        <dbReference type="ARBA" id="ARBA00009928"/>
    </source>
</evidence>
<feature type="region of interest" description="Disordered" evidence="11">
    <location>
        <begin position="539"/>
        <end position="562"/>
    </location>
</feature>
<keyword evidence="6" id="KW-0186">Copper</keyword>
<comment type="similarity">
    <text evidence="2">Belongs to the tyrosinase family.</text>
</comment>
<evidence type="ECO:0000256" key="8">
    <source>
        <dbReference type="ARBA" id="ARBA00023101"/>
    </source>
</evidence>
<accession>A0A3N4K8D0</accession>
<dbReference type="GO" id="GO:0004503">
    <property type="term" value="F:tyrosinase activity"/>
    <property type="evidence" value="ECO:0007669"/>
    <property type="project" value="UniProtKB-EC"/>
</dbReference>
<evidence type="ECO:0000259" key="13">
    <source>
        <dbReference type="PROSITE" id="PS00498"/>
    </source>
</evidence>
<dbReference type="EC" id="1.14.18.1" evidence="3"/>
<dbReference type="Pfam" id="PF00264">
    <property type="entry name" value="Tyrosinase"/>
    <property type="match status" value="1"/>
</dbReference>
<keyword evidence="7" id="KW-0503">Monooxygenase</keyword>
<dbReference type="PANTHER" id="PTHR11474">
    <property type="entry name" value="TYROSINASE FAMILY MEMBER"/>
    <property type="match status" value="1"/>
</dbReference>
<dbReference type="EMBL" id="ML119241">
    <property type="protein sequence ID" value="RPB06673.1"/>
    <property type="molecule type" value="Genomic_DNA"/>
</dbReference>
<dbReference type="SUPFAM" id="SSF48056">
    <property type="entry name" value="Di-copper centre-containing domain"/>
    <property type="match status" value="1"/>
</dbReference>
<proteinExistence type="inferred from homology"/>
<dbReference type="STRING" id="1392247.A0A3N4K8D0"/>
<dbReference type="PANTHER" id="PTHR11474:SF76">
    <property type="entry name" value="SHKT DOMAIN-CONTAINING PROTEIN"/>
    <property type="match status" value="1"/>
</dbReference>
<feature type="domain" description="Tyrosinase copper-binding" evidence="13">
    <location>
        <begin position="254"/>
        <end position="265"/>
    </location>
</feature>
<dbReference type="PROSITE" id="PS00497">
    <property type="entry name" value="TYROSINASE_1"/>
    <property type="match status" value="1"/>
</dbReference>
<evidence type="ECO:0000256" key="3">
    <source>
        <dbReference type="ARBA" id="ARBA00011906"/>
    </source>
</evidence>
<keyword evidence="4" id="KW-0479">Metal-binding</keyword>
<evidence type="ECO:0000256" key="5">
    <source>
        <dbReference type="ARBA" id="ARBA00023002"/>
    </source>
</evidence>
<dbReference type="InParanoid" id="A0A3N4K8D0"/>
<evidence type="ECO:0000256" key="9">
    <source>
        <dbReference type="ARBA" id="ARBA00048233"/>
    </source>
</evidence>
<evidence type="ECO:0000256" key="6">
    <source>
        <dbReference type="ARBA" id="ARBA00023008"/>
    </source>
</evidence>
<comment type="cofactor">
    <cofactor evidence="1">
        <name>Cu(2+)</name>
        <dbReference type="ChEBI" id="CHEBI:29036"/>
    </cofactor>
</comment>
<dbReference type="InterPro" id="IPR041640">
    <property type="entry name" value="Tyrosinase_C"/>
</dbReference>
<reference evidence="14 15" key="1">
    <citation type="journal article" date="2018" name="Nat. Ecol. Evol.">
        <title>Pezizomycetes genomes reveal the molecular basis of ectomycorrhizal truffle lifestyle.</title>
        <authorList>
            <person name="Murat C."/>
            <person name="Payen T."/>
            <person name="Noel B."/>
            <person name="Kuo A."/>
            <person name="Morin E."/>
            <person name="Chen J."/>
            <person name="Kohler A."/>
            <person name="Krizsan K."/>
            <person name="Balestrini R."/>
            <person name="Da Silva C."/>
            <person name="Montanini B."/>
            <person name="Hainaut M."/>
            <person name="Levati E."/>
            <person name="Barry K.W."/>
            <person name="Belfiori B."/>
            <person name="Cichocki N."/>
            <person name="Clum A."/>
            <person name="Dockter R.B."/>
            <person name="Fauchery L."/>
            <person name="Guy J."/>
            <person name="Iotti M."/>
            <person name="Le Tacon F."/>
            <person name="Lindquist E.A."/>
            <person name="Lipzen A."/>
            <person name="Malagnac F."/>
            <person name="Mello A."/>
            <person name="Molinier V."/>
            <person name="Miyauchi S."/>
            <person name="Poulain J."/>
            <person name="Riccioni C."/>
            <person name="Rubini A."/>
            <person name="Sitrit Y."/>
            <person name="Splivallo R."/>
            <person name="Traeger S."/>
            <person name="Wang M."/>
            <person name="Zifcakova L."/>
            <person name="Wipf D."/>
            <person name="Zambonelli A."/>
            <person name="Paolocci F."/>
            <person name="Nowrousian M."/>
            <person name="Ottonello S."/>
            <person name="Baldrian P."/>
            <person name="Spatafora J.W."/>
            <person name="Henrissat B."/>
            <person name="Nagy L.G."/>
            <person name="Aury J.M."/>
            <person name="Wincker P."/>
            <person name="Grigoriev I.V."/>
            <person name="Bonfante P."/>
            <person name="Martin F.M."/>
        </authorList>
    </citation>
    <scope>NUCLEOTIDE SEQUENCE [LARGE SCALE GENOMIC DNA]</scope>
    <source>
        <strain evidence="14 15">CCBAS932</strain>
    </source>
</reference>
<dbReference type="InterPro" id="IPR008922">
    <property type="entry name" value="Di-copper_centre_dom_sf"/>
</dbReference>
<keyword evidence="5" id="KW-0560">Oxidoreductase</keyword>
<sequence length="562" mass="63906">MEDYAIEGTGDPNTRLDIDDFSTNPEYTIQWGLFLRSLAKLQLAPPEEAIGYYRIAGIHGWPLVTWPELEAQPGKTMYCSHGNTRFLTWHRAYLLLIEQRIVEIALELAAGAPPALQDQYTEEAKKIRVPIWDWACKPALPASMVKPDALVIIPENDPVNPTSIPNPLYSYKSTGDSRDPFINETTRFPDDEVEKNMINSNLRSLVYHAITQNKEYNDFSNTISGGASSIEQPHNNVHNAISAIMQDPMVTAFDPVFWVVHVAIDYYYVMWQTINPDVLYSDNWGTDTLNLHLRPFNRAPPTGPWTSRMVQRSEDFFPTTWQFGFQYPETLVDWTPDQRLKAVQDAIKRYAPPPKSTGEYPPGATKREDLVDLPGYRSGFPDEATFRREWRVVIKVKKNLLDSNFTIFFFLGQSSDNPGEWGTHPNTVGSFNSLKAPLESCKNCQDHEAHLMHGSIYLTDRMHHSLPDGTQLHDKEPVSRWLTERLDWRIRKADGTEFHLPGGDTTSLSVGVESFMEAYAPIDRNRVPIESDDKNILGHTFDHEKHPMITAPRSSKGGDTIS</sequence>
<protein>
    <recommendedName>
        <fullName evidence="3">tyrosinase</fullName>
        <ecNumber evidence="3">1.14.18.1</ecNumber>
    </recommendedName>
</protein>
<organism evidence="14 15">
    <name type="scientific">Morchella conica CCBAS932</name>
    <dbReference type="NCBI Taxonomy" id="1392247"/>
    <lineage>
        <taxon>Eukaryota</taxon>
        <taxon>Fungi</taxon>
        <taxon>Dikarya</taxon>
        <taxon>Ascomycota</taxon>
        <taxon>Pezizomycotina</taxon>
        <taxon>Pezizomycetes</taxon>
        <taxon>Pezizales</taxon>
        <taxon>Morchellaceae</taxon>
        <taxon>Morchella</taxon>
    </lineage>
</organism>
<keyword evidence="15" id="KW-1185">Reference proteome</keyword>
<dbReference type="AlphaFoldDB" id="A0A3N4K8D0"/>
<dbReference type="OrthoDB" id="6132182at2759"/>
<comment type="catalytic activity">
    <reaction evidence="9">
        <text>2 L-dopa + O2 = 2 L-dopaquinone + 2 H2O</text>
        <dbReference type="Rhea" id="RHEA:34287"/>
        <dbReference type="ChEBI" id="CHEBI:15377"/>
        <dbReference type="ChEBI" id="CHEBI:15379"/>
        <dbReference type="ChEBI" id="CHEBI:57504"/>
        <dbReference type="ChEBI" id="CHEBI:57924"/>
        <dbReference type="EC" id="1.14.18.1"/>
    </reaction>
</comment>
<evidence type="ECO:0000256" key="7">
    <source>
        <dbReference type="ARBA" id="ARBA00023033"/>
    </source>
</evidence>
<dbReference type="GO" id="GO:0046872">
    <property type="term" value="F:metal ion binding"/>
    <property type="evidence" value="ECO:0007669"/>
    <property type="project" value="UniProtKB-KW"/>
</dbReference>
<dbReference type="Pfam" id="PF18132">
    <property type="entry name" value="Tyrosinase_C"/>
    <property type="match status" value="1"/>
</dbReference>
<gene>
    <name evidence="14" type="ORF">P167DRAFT_609946</name>
</gene>
<evidence type="ECO:0000256" key="11">
    <source>
        <dbReference type="SAM" id="MobiDB-lite"/>
    </source>
</evidence>
<dbReference type="PROSITE" id="PS00498">
    <property type="entry name" value="TYROSINASE_2"/>
    <property type="match status" value="1"/>
</dbReference>
<dbReference type="InterPro" id="IPR050316">
    <property type="entry name" value="Tyrosinase/Hemocyanin"/>
</dbReference>
<dbReference type="InterPro" id="IPR002227">
    <property type="entry name" value="Tyrosinase_Cu-bd"/>
</dbReference>
<dbReference type="Proteomes" id="UP000277580">
    <property type="component" value="Unassembled WGS sequence"/>
</dbReference>
<name>A0A3N4K8D0_9PEZI</name>
<evidence type="ECO:0000313" key="14">
    <source>
        <dbReference type="EMBL" id="RPB06673.1"/>
    </source>
</evidence>
<evidence type="ECO:0000259" key="12">
    <source>
        <dbReference type="PROSITE" id="PS00497"/>
    </source>
</evidence>
<dbReference type="GO" id="GO:0042438">
    <property type="term" value="P:melanin biosynthetic process"/>
    <property type="evidence" value="ECO:0007669"/>
    <property type="project" value="UniProtKB-KW"/>
</dbReference>
<feature type="domain" description="Tyrosinase copper-binding" evidence="12">
    <location>
        <begin position="81"/>
        <end position="98"/>
    </location>
</feature>
<evidence type="ECO:0000256" key="10">
    <source>
        <dbReference type="ARBA" id="ARBA00048881"/>
    </source>
</evidence>
<keyword evidence="8" id="KW-0470">Melanin biosynthesis</keyword>
<dbReference type="Gene3D" id="1.10.1280.10">
    <property type="entry name" value="Di-copper center containing domain from catechol oxidase"/>
    <property type="match status" value="1"/>
</dbReference>
<dbReference type="Gene3D" id="2.60.310.20">
    <property type="match status" value="1"/>
</dbReference>
<evidence type="ECO:0000313" key="15">
    <source>
        <dbReference type="Proteomes" id="UP000277580"/>
    </source>
</evidence>
<dbReference type="PRINTS" id="PR00092">
    <property type="entry name" value="TYROSINASE"/>
</dbReference>
<comment type="catalytic activity">
    <reaction evidence="10">
        <text>L-tyrosine + O2 = L-dopaquinone + H2O</text>
        <dbReference type="Rhea" id="RHEA:18117"/>
        <dbReference type="ChEBI" id="CHEBI:15377"/>
        <dbReference type="ChEBI" id="CHEBI:15379"/>
        <dbReference type="ChEBI" id="CHEBI:57924"/>
        <dbReference type="ChEBI" id="CHEBI:58315"/>
        <dbReference type="EC" id="1.14.18.1"/>
    </reaction>
</comment>
<evidence type="ECO:0000256" key="1">
    <source>
        <dbReference type="ARBA" id="ARBA00001973"/>
    </source>
</evidence>